<evidence type="ECO:0000313" key="2">
    <source>
        <dbReference type="Proteomes" id="UP001566132"/>
    </source>
</evidence>
<name>A0ABD1E7I6_HYPHA</name>
<sequence>MVGRLTTFSAFGTALFAVEKKRKTDQRMWIYPRVNERPNKGHFYILFVETRNDEHKFFNFTRMTIKFFDELLDYVKEKIIKKNTRMRTPIPPEEKLKNRCNFFFQMETIFYTGCFSSMPH</sequence>
<comment type="caution">
    <text evidence="1">The sequence shown here is derived from an EMBL/GenBank/DDBJ whole genome shotgun (WGS) entry which is preliminary data.</text>
</comment>
<keyword evidence="2" id="KW-1185">Reference proteome</keyword>
<organism evidence="1 2">
    <name type="scientific">Hypothenemus hampei</name>
    <name type="common">Coffee berry borer</name>
    <dbReference type="NCBI Taxonomy" id="57062"/>
    <lineage>
        <taxon>Eukaryota</taxon>
        <taxon>Metazoa</taxon>
        <taxon>Ecdysozoa</taxon>
        <taxon>Arthropoda</taxon>
        <taxon>Hexapoda</taxon>
        <taxon>Insecta</taxon>
        <taxon>Pterygota</taxon>
        <taxon>Neoptera</taxon>
        <taxon>Endopterygota</taxon>
        <taxon>Coleoptera</taxon>
        <taxon>Polyphaga</taxon>
        <taxon>Cucujiformia</taxon>
        <taxon>Curculionidae</taxon>
        <taxon>Scolytinae</taxon>
        <taxon>Hypothenemus</taxon>
    </lineage>
</organism>
<dbReference type="AlphaFoldDB" id="A0ABD1E7I6"/>
<evidence type="ECO:0000313" key="1">
    <source>
        <dbReference type="EMBL" id="KAL1489026.1"/>
    </source>
</evidence>
<proteinExistence type="predicted"/>
<reference evidence="1 2" key="1">
    <citation type="submission" date="2024-05" db="EMBL/GenBank/DDBJ databases">
        <title>Genetic variation in Jamaican populations of the coffee berry borer (Hypothenemus hampei).</title>
        <authorList>
            <person name="Errbii M."/>
            <person name="Myrie A."/>
        </authorList>
    </citation>
    <scope>NUCLEOTIDE SEQUENCE [LARGE SCALE GENOMIC DNA]</scope>
    <source>
        <strain evidence="1">JA-Hopewell-2020-01-JO</strain>
        <tissue evidence="1">Whole body</tissue>
    </source>
</reference>
<accession>A0ABD1E7I6</accession>
<protein>
    <submittedName>
        <fullName evidence="1">Uncharacterized protein</fullName>
    </submittedName>
</protein>
<dbReference type="Proteomes" id="UP001566132">
    <property type="component" value="Unassembled WGS sequence"/>
</dbReference>
<dbReference type="EMBL" id="JBDJPC010000012">
    <property type="protein sequence ID" value="KAL1489026.1"/>
    <property type="molecule type" value="Genomic_DNA"/>
</dbReference>
<gene>
    <name evidence="1" type="ORF">ABEB36_013971</name>
</gene>